<dbReference type="InterPro" id="IPR043128">
    <property type="entry name" value="Rev_trsase/Diguanyl_cyclase"/>
</dbReference>
<evidence type="ECO:0000256" key="3">
    <source>
        <dbReference type="ARBA" id="ARBA00023125"/>
    </source>
</evidence>
<dbReference type="Gene3D" id="2.40.70.10">
    <property type="entry name" value="Acid Proteases"/>
    <property type="match status" value="1"/>
</dbReference>
<feature type="region of interest" description="Disordered" evidence="5">
    <location>
        <begin position="932"/>
        <end position="953"/>
    </location>
</feature>
<dbReference type="PROSITE" id="PS50158">
    <property type="entry name" value="ZF_CCHC"/>
    <property type="match status" value="1"/>
</dbReference>
<proteinExistence type="predicted"/>
<feature type="region of interest" description="Disordered" evidence="5">
    <location>
        <begin position="31"/>
        <end position="53"/>
    </location>
</feature>
<dbReference type="GO" id="GO:0004190">
    <property type="term" value="F:aspartic-type endopeptidase activity"/>
    <property type="evidence" value="ECO:0007669"/>
    <property type="project" value="UniProtKB-KW"/>
</dbReference>
<dbReference type="GO" id="GO:0003677">
    <property type="term" value="F:DNA binding"/>
    <property type="evidence" value="ECO:0007669"/>
    <property type="project" value="UniProtKB-KW"/>
</dbReference>
<dbReference type="Gene3D" id="3.10.10.10">
    <property type="entry name" value="HIV Type 1 Reverse Transcriptase, subunit A, domain 1"/>
    <property type="match status" value="2"/>
</dbReference>
<comment type="caution">
    <text evidence="7">The sequence shown here is derived from an EMBL/GenBank/DDBJ whole genome shotgun (WGS) entry which is preliminary data.</text>
</comment>
<keyword evidence="2" id="KW-0064">Aspartyl protease</keyword>
<organism evidence="7">
    <name type="scientific">Tanacetum cinerariifolium</name>
    <name type="common">Dalmatian daisy</name>
    <name type="synonym">Chrysanthemum cinerariifolium</name>
    <dbReference type="NCBI Taxonomy" id="118510"/>
    <lineage>
        <taxon>Eukaryota</taxon>
        <taxon>Viridiplantae</taxon>
        <taxon>Streptophyta</taxon>
        <taxon>Embryophyta</taxon>
        <taxon>Tracheophyta</taxon>
        <taxon>Spermatophyta</taxon>
        <taxon>Magnoliopsida</taxon>
        <taxon>eudicotyledons</taxon>
        <taxon>Gunneridae</taxon>
        <taxon>Pentapetalae</taxon>
        <taxon>asterids</taxon>
        <taxon>campanulids</taxon>
        <taxon>Asterales</taxon>
        <taxon>Asteraceae</taxon>
        <taxon>Asteroideae</taxon>
        <taxon>Anthemideae</taxon>
        <taxon>Anthemidinae</taxon>
        <taxon>Tanacetum</taxon>
    </lineage>
</organism>
<dbReference type="Pfam" id="PF24626">
    <property type="entry name" value="SH3_Tf2-1"/>
    <property type="match status" value="1"/>
</dbReference>
<keyword evidence="2" id="KW-0378">Hydrolase</keyword>
<gene>
    <name evidence="7" type="ORF">Tci_001006</name>
</gene>
<dbReference type="InterPro" id="IPR036875">
    <property type="entry name" value="Znf_CCHC_sf"/>
</dbReference>
<dbReference type="PANTHER" id="PTHR33067">
    <property type="entry name" value="RNA-DIRECTED DNA POLYMERASE-RELATED"/>
    <property type="match status" value="1"/>
</dbReference>
<dbReference type="SUPFAM" id="SSF57756">
    <property type="entry name" value="Retrovirus zinc finger-like domains"/>
    <property type="match status" value="1"/>
</dbReference>
<keyword evidence="4" id="KW-0479">Metal-binding</keyword>
<feature type="domain" description="CCHC-type" evidence="6">
    <location>
        <begin position="174"/>
        <end position="189"/>
    </location>
</feature>
<evidence type="ECO:0000256" key="2">
    <source>
        <dbReference type="ARBA" id="ARBA00022750"/>
    </source>
</evidence>
<dbReference type="Pfam" id="PF17919">
    <property type="entry name" value="RT_RNaseH_2"/>
    <property type="match status" value="1"/>
</dbReference>
<sequence>MPPKKSNMSKAAINRLIAQCMDDALAEHEENLNSRNGNGNNNGNDSHNYKRIGGRKPPTACVYTTIGHDATYRMPWKTLMKMMTENYYQRGEIKKLETKLWNLVMKAIELERSLIGQKLLTYGSRQAKNKRRMDNSSRNKHTLNSRLTRGRMWPGLILLGLVKREKAVQKTCVCFECGSLGHYKNDCPKLKNKNHGNAVRNDEARGRAYALEEVNLTLTQIVPPTRQVKFLIDLVPRAAPVARAPYRLAPSNMKELSDQLKELSDKGLIRRSSSPSGASILFIKNKDGSFWMCINYRELDKLTVKNRCPLLRIDELFDQLTRYGYYEFQVMPFGLTNAPKSKQEHEGNLQLSLEFLKKEEFQGIHVDPTKIESIEDLASPKTLTEIRQFLGLVGYYRRFIKELLTDYDCDIRYRPRKANVVPDALSQKERIKPLRVRALVMTIGLNLLMQILNAQAEAKKAENIKSDDIGEIVHETTKNIMQIKSGILAARDCQKSYVDVRHKPLEFQVADKVMLKVSPWKRVIRFRKRRKLNSRYIGPFKVLAKVGIVAYRLELPQQLSRIHSTFNVSNLKKCLSDESLVIPLDEIHFDDKFISLNNLWKLWTKSYDTCGGPRHYFECQVTDGFTQGDVYAGTRKYNAGGGGMRLEDDHGPGAHFKFRKYRTSPISALAQMPKYAKMLKDLLTNKENHLEIDNTPLNENCLAVLLKKLPEKLRDPGKFLIPCDFSELEECLAIANLGASINLMPLPVWKKLMLPEITPTRMTLELANRLVAYPVGIAEDVFVQLGNFTFPANFIVINYDIDPRVSLILGRPFLWKARALVDVHGEKLTLRVGDEKLTFNVESTSKYPHKHVDESINQIDIIYTTCEEHFHEVLNVQKSIHPLSGGPTPFLNHVVTSLSSSLTPFGDSDFLLEETDGDTLFLEKLLNDDPIKDLPPNELKDGETKMTKSSIEEPPELELKDLHPYLDGIDPNFCTHKILMEDDFKPVVQQQRRVNPKIIEFIKAKVIKLLDVGLIYPISDSPWEKCHFMVKEGIVPGHKIFKNGIEVDRDKPVHYASKTLSDAQTHYTTTEKELLVVVYAFEKFRRCVDRKEAMDILEACHHGPTGGHHGLNYTAKKVFYSGLKRILERTLGEHRAKCANKLDDALWAFRTAFKTPIVCTSYKLVCGKACHLPIELEHKAYWALKWTNFDLKTAGQFIITKVFPYGTVELSQPNDPNFKVNGHRIKHHHGWDIPSLDVPNLRLPP</sequence>
<evidence type="ECO:0000256" key="4">
    <source>
        <dbReference type="PROSITE-ProRule" id="PRU00047"/>
    </source>
</evidence>
<dbReference type="InterPro" id="IPR043502">
    <property type="entry name" value="DNA/RNA_pol_sf"/>
</dbReference>
<evidence type="ECO:0000256" key="5">
    <source>
        <dbReference type="SAM" id="MobiDB-lite"/>
    </source>
</evidence>
<dbReference type="PANTHER" id="PTHR33067:SF9">
    <property type="entry name" value="RNA-DIRECTED DNA POLYMERASE"/>
    <property type="match status" value="1"/>
</dbReference>
<keyword evidence="1" id="KW-0645">Protease</keyword>
<dbReference type="InterPro" id="IPR001878">
    <property type="entry name" value="Znf_CCHC"/>
</dbReference>
<dbReference type="Pfam" id="PF00098">
    <property type="entry name" value="zf-CCHC"/>
    <property type="match status" value="1"/>
</dbReference>
<dbReference type="InterPro" id="IPR041577">
    <property type="entry name" value="RT_RNaseH_2"/>
</dbReference>
<protein>
    <recommendedName>
        <fullName evidence="6">CCHC-type domain-containing protein</fullName>
    </recommendedName>
</protein>
<dbReference type="GO" id="GO:0006508">
    <property type="term" value="P:proteolysis"/>
    <property type="evidence" value="ECO:0007669"/>
    <property type="project" value="UniProtKB-KW"/>
</dbReference>
<dbReference type="EMBL" id="BKCJ010000038">
    <property type="protein sequence ID" value="GEU29028.1"/>
    <property type="molecule type" value="Genomic_DNA"/>
</dbReference>
<keyword evidence="4" id="KW-0863">Zinc-finger</keyword>
<evidence type="ECO:0000313" key="7">
    <source>
        <dbReference type="EMBL" id="GEU29028.1"/>
    </source>
</evidence>
<keyword evidence="4" id="KW-0862">Zinc</keyword>
<dbReference type="InterPro" id="IPR021109">
    <property type="entry name" value="Peptidase_aspartic_dom_sf"/>
</dbReference>
<dbReference type="SMART" id="SM00343">
    <property type="entry name" value="ZnF_C2HC"/>
    <property type="match status" value="1"/>
</dbReference>
<dbReference type="Gene3D" id="4.10.60.10">
    <property type="entry name" value="Zinc finger, CCHC-type"/>
    <property type="match status" value="1"/>
</dbReference>
<dbReference type="InterPro" id="IPR056924">
    <property type="entry name" value="SH3_Tf2-1"/>
</dbReference>
<dbReference type="AlphaFoldDB" id="A0A699GK11"/>
<dbReference type="SUPFAM" id="SSF56672">
    <property type="entry name" value="DNA/RNA polymerases"/>
    <property type="match status" value="2"/>
</dbReference>
<dbReference type="CDD" id="cd00303">
    <property type="entry name" value="retropepsin_like"/>
    <property type="match status" value="1"/>
</dbReference>
<dbReference type="Gene3D" id="3.30.70.270">
    <property type="match status" value="1"/>
</dbReference>
<name>A0A699GK11_TANCI</name>
<keyword evidence="3" id="KW-0238">DNA-binding</keyword>
<reference evidence="7" key="1">
    <citation type="journal article" date="2019" name="Sci. Rep.">
        <title>Draft genome of Tanacetum cinerariifolium, the natural source of mosquito coil.</title>
        <authorList>
            <person name="Yamashiro T."/>
            <person name="Shiraishi A."/>
            <person name="Satake H."/>
            <person name="Nakayama K."/>
        </authorList>
    </citation>
    <scope>NUCLEOTIDE SEQUENCE</scope>
</reference>
<dbReference type="GO" id="GO:0008270">
    <property type="term" value="F:zinc ion binding"/>
    <property type="evidence" value="ECO:0007669"/>
    <property type="project" value="UniProtKB-KW"/>
</dbReference>
<accession>A0A699GK11</accession>
<evidence type="ECO:0000259" key="6">
    <source>
        <dbReference type="PROSITE" id="PS50158"/>
    </source>
</evidence>
<evidence type="ECO:0000256" key="1">
    <source>
        <dbReference type="ARBA" id="ARBA00022670"/>
    </source>
</evidence>